<reference evidence="1 2" key="1">
    <citation type="submission" date="2021-04" db="EMBL/GenBank/DDBJ databases">
        <authorList>
            <person name="Bliznina A."/>
        </authorList>
    </citation>
    <scope>NUCLEOTIDE SEQUENCE [LARGE SCALE GENOMIC DNA]</scope>
</reference>
<gene>
    <name evidence="1" type="ORF">OKIOD_LOCUS8392</name>
</gene>
<evidence type="ECO:0000313" key="2">
    <source>
        <dbReference type="Proteomes" id="UP001158576"/>
    </source>
</evidence>
<accession>A0ABN7SL98</accession>
<keyword evidence="2" id="KW-1185">Reference proteome</keyword>
<organism evidence="1 2">
    <name type="scientific">Oikopleura dioica</name>
    <name type="common">Tunicate</name>
    <dbReference type="NCBI Taxonomy" id="34765"/>
    <lineage>
        <taxon>Eukaryota</taxon>
        <taxon>Metazoa</taxon>
        <taxon>Chordata</taxon>
        <taxon>Tunicata</taxon>
        <taxon>Appendicularia</taxon>
        <taxon>Copelata</taxon>
        <taxon>Oikopleuridae</taxon>
        <taxon>Oikopleura</taxon>
    </lineage>
</organism>
<name>A0ABN7SL98_OIKDI</name>
<dbReference type="EMBL" id="OU015569">
    <property type="protein sequence ID" value="CAG5100083.1"/>
    <property type="molecule type" value="Genomic_DNA"/>
</dbReference>
<proteinExistence type="predicted"/>
<dbReference type="Proteomes" id="UP001158576">
    <property type="component" value="Chromosome XSR"/>
</dbReference>
<sequence length="189" mass="21762">MRTRIKEEICPVEGDSVENEASNECVENESPRKGQKTNQLANVKCLECHCVGTVMKTVDGIVLSPNKVKKTLIDLGGGFFMPNLKKMMPVEKVKLANQKAKEFMEGFNVAVEKSEDNGPSKGFFKKIRERFTRGIRMAEREKKVRLADMLEREKKKTPARDAPDQFRGIFSDEFEENHFWRSKKRFSLQ</sequence>
<evidence type="ECO:0000313" key="1">
    <source>
        <dbReference type="EMBL" id="CAG5100083.1"/>
    </source>
</evidence>
<protein>
    <submittedName>
        <fullName evidence="1">Oidioi.mRNA.OKI2018_I69.XSR.g16834.t1.cds</fullName>
    </submittedName>
</protein>